<evidence type="ECO:0000313" key="2">
    <source>
        <dbReference type="EMBL" id="MFC5908008.1"/>
    </source>
</evidence>
<dbReference type="Proteomes" id="UP001596174">
    <property type="component" value="Unassembled WGS sequence"/>
</dbReference>
<name>A0ABW1G0K5_9ACTN</name>
<sequence length="57" mass="6106">MATAITQQATPRSENRARAAEAQHRNPVRAALRGVGIFAETAARVLLLGEAEPGPRR</sequence>
<accession>A0ABW1G0K5</accession>
<feature type="compositionally biased region" description="Basic and acidic residues" evidence="1">
    <location>
        <begin position="13"/>
        <end position="24"/>
    </location>
</feature>
<evidence type="ECO:0000256" key="1">
    <source>
        <dbReference type="SAM" id="MobiDB-lite"/>
    </source>
</evidence>
<organism evidence="2 3">
    <name type="scientific">Streptacidiphilus monticola</name>
    <dbReference type="NCBI Taxonomy" id="2161674"/>
    <lineage>
        <taxon>Bacteria</taxon>
        <taxon>Bacillati</taxon>
        <taxon>Actinomycetota</taxon>
        <taxon>Actinomycetes</taxon>
        <taxon>Kitasatosporales</taxon>
        <taxon>Streptomycetaceae</taxon>
        <taxon>Streptacidiphilus</taxon>
    </lineage>
</organism>
<gene>
    <name evidence="2" type="ORF">ACFP3V_12390</name>
</gene>
<dbReference type="RefSeq" id="WP_380582997.1">
    <property type="nucleotide sequence ID" value="NZ_JBHSQJ010000047.1"/>
</dbReference>
<comment type="caution">
    <text evidence="2">The sequence shown here is derived from an EMBL/GenBank/DDBJ whole genome shotgun (WGS) entry which is preliminary data.</text>
</comment>
<feature type="compositionally biased region" description="Polar residues" evidence="1">
    <location>
        <begin position="1"/>
        <end position="12"/>
    </location>
</feature>
<feature type="region of interest" description="Disordered" evidence="1">
    <location>
        <begin position="1"/>
        <end position="25"/>
    </location>
</feature>
<protein>
    <submittedName>
        <fullName evidence="2">Uncharacterized protein</fullName>
    </submittedName>
</protein>
<evidence type="ECO:0000313" key="3">
    <source>
        <dbReference type="Proteomes" id="UP001596174"/>
    </source>
</evidence>
<keyword evidence="3" id="KW-1185">Reference proteome</keyword>
<proteinExistence type="predicted"/>
<reference evidence="3" key="1">
    <citation type="journal article" date="2019" name="Int. J. Syst. Evol. Microbiol.">
        <title>The Global Catalogue of Microorganisms (GCM) 10K type strain sequencing project: providing services to taxonomists for standard genome sequencing and annotation.</title>
        <authorList>
            <consortium name="The Broad Institute Genomics Platform"/>
            <consortium name="The Broad Institute Genome Sequencing Center for Infectious Disease"/>
            <person name="Wu L."/>
            <person name="Ma J."/>
        </authorList>
    </citation>
    <scope>NUCLEOTIDE SEQUENCE [LARGE SCALE GENOMIC DNA]</scope>
    <source>
        <strain evidence="3">JCM 4816</strain>
    </source>
</reference>
<dbReference type="EMBL" id="JBHSQJ010000047">
    <property type="protein sequence ID" value="MFC5908008.1"/>
    <property type="molecule type" value="Genomic_DNA"/>
</dbReference>